<sequence length="212" mass="23776">MEDKKDDEVPRGLTREVNPLLSSRQKANSAVALSIQSDIGKGIIYNIRLSRWYLAYCFLMAIATVCLVVFMIVDVHFRKNPVPVWVCAVDGLITFAVCFETIADMILLGKPFWSSGWHVFDFAVSLVCFASWLLLLLEVVGVVESLDEFVTVILLTIRYVAQFVRIVRYIRTGAEAQDSLSAAEKHIIRFDKPGGREEPSRPSVVTGGELDF</sequence>
<evidence type="ECO:0000256" key="5">
    <source>
        <dbReference type="SAM" id="MobiDB-lite"/>
    </source>
</evidence>
<dbReference type="OrthoDB" id="345432at2759"/>
<dbReference type="RefSeq" id="XP_013333641.1">
    <property type="nucleotide sequence ID" value="XM_013478187.1"/>
</dbReference>
<gene>
    <name evidence="7" type="ORF">EMWEY_00005520</name>
</gene>
<dbReference type="Proteomes" id="UP000030763">
    <property type="component" value="Unassembled WGS sequence"/>
</dbReference>
<evidence type="ECO:0008006" key="9">
    <source>
        <dbReference type="Google" id="ProtNLM"/>
    </source>
</evidence>
<dbReference type="PANTHER" id="PTHR38483:SF1">
    <property type="entry name" value="ION TRANSPORT DOMAIN-CONTAINING PROTEIN"/>
    <property type="match status" value="1"/>
</dbReference>
<evidence type="ECO:0000256" key="2">
    <source>
        <dbReference type="ARBA" id="ARBA00022692"/>
    </source>
</evidence>
<dbReference type="Gene3D" id="1.20.120.350">
    <property type="entry name" value="Voltage-gated potassium channels. Chain C"/>
    <property type="match status" value="1"/>
</dbReference>
<reference evidence="7" key="1">
    <citation type="submission" date="2013-10" db="EMBL/GenBank/DDBJ databases">
        <title>Genomic analysis of the causative agents of coccidiosis in chickens.</title>
        <authorList>
            <person name="Reid A.J."/>
            <person name="Blake D."/>
            <person name="Billington K."/>
            <person name="Browne H."/>
            <person name="Dunn M."/>
            <person name="Hung S."/>
            <person name="Kawahara F."/>
            <person name="Miranda-Saavedra D."/>
            <person name="Mourier T."/>
            <person name="Nagra H."/>
            <person name="Otto T.D."/>
            <person name="Rawlings N."/>
            <person name="Sanchez A."/>
            <person name="Sanders M."/>
            <person name="Subramaniam C."/>
            <person name="Tay Y."/>
            <person name="Dear P."/>
            <person name="Doerig C."/>
            <person name="Gruber A."/>
            <person name="Parkinson J."/>
            <person name="Shirley M."/>
            <person name="Wan K.L."/>
            <person name="Berriman M."/>
            <person name="Tomley F."/>
            <person name="Pain A."/>
        </authorList>
    </citation>
    <scope>NUCLEOTIDE SEQUENCE [LARGE SCALE GENOMIC DNA]</scope>
    <source>
        <strain evidence="7">Weybridge</strain>
    </source>
</reference>
<keyword evidence="3 6" id="KW-1133">Transmembrane helix</keyword>
<keyword evidence="2 6" id="KW-0812">Transmembrane</keyword>
<evidence type="ECO:0000256" key="4">
    <source>
        <dbReference type="ARBA" id="ARBA00023136"/>
    </source>
</evidence>
<organism evidence="7 8">
    <name type="scientific">Eimeria maxima</name>
    <name type="common">Coccidian parasite</name>
    <dbReference type="NCBI Taxonomy" id="5804"/>
    <lineage>
        <taxon>Eukaryota</taxon>
        <taxon>Sar</taxon>
        <taxon>Alveolata</taxon>
        <taxon>Apicomplexa</taxon>
        <taxon>Conoidasida</taxon>
        <taxon>Coccidia</taxon>
        <taxon>Eucoccidiorida</taxon>
        <taxon>Eimeriorina</taxon>
        <taxon>Eimeriidae</taxon>
        <taxon>Eimeria</taxon>
    </lineage>
</organism>
<keyword evidence="4 6" id="KW-0472">Membrane</keyword>
<evidence type="ECO:0000256" key="3">
    <source>
        <dbReference type="ARBA" id="ARBA00022989"/>
    </source>
</evidence>
<feature type="region of interest" description="Disordered" evidence="5">
    <location>
        <begin position="193"/>
        <end position="212"/>
    </location>
</feature>
<name>U6LZ05_EIMMA</name>
<comment type="subcellular location">
    <subcellularLocation>
        <location evidence="1">Membrane</location>
        <topology evidence="1">Multi-pass membrane protein</topology>
    </subcellularLocation>
</comment>
<keyword evidence="8" id="KW-1185">Reference proteome</keyword>
<evidence type="ECO:0000256" key="1">
    <source>
        <dbReference type="ARBA" id="ARBA00004141"/>
    </source>
</evidence>
<evidence type="ECO:0000313" key="8">
    <source>
        <dbReference type="Proteomes" id="UP000030763"/>
    </source>
</evidence>
<dbReference type="GO" id="GO:0016020">
    <property type="term" value="C:membrane"/>
    <property type="evidence" value="ECO:0007669"/>
    <property type="project" value="UniProtKB-SubCell"/>
</dbReference>
<feature type="transmembrane region" description="Helical" evidence="6">
    <location>
        <begin position="119"/>
        <end position="143"/>
    </location>
</feature>
<evidence type="ECO:0000256" key="6">
    <source>
        <dbReference type="SAM" id="Phobius"/>
    </source>
</evidence>
<accession>U6LZ05</accession>
<protein>
    <recommendedName>
        <fullName evidence="9">Ion transport domain-containing protein</fullName>
    </recommendedName>
</protein>
<reference evidence="7" key="2">
    <citation type="submission" date="2013-10" db="EMBL/GenBank/DDBJ databases">
        <authorList>
            <person name="Aslett M."/>
        </authorList>
    </citation>
    <scope>NUCLEOTIDE SEQUENCE [LARGE SCALE GENOMIC DNA]</scope>
    <source>
        <strain evidence="7">Weybridge</strain>
    </source>
</reference>
<proteinExistence type="predicted"/>
<feature type="transmembrane region" description="Helical" evidence="6">
    <location>
        <begin position="53"/>
        <end position="77"/>
    </location>
</feature>
<feature type="transmembrane region" description="Helical" evidence="6">
    <location>
        <begin position="83"/>
        <end position="107"/>
    </location>
</feature>
<dbReference type="GeneID" id="25334538"/>
<dbReference type="InterPro" id="IPR027359">
    <property type="entry name" value="Volt_channel_dom_sf"/>
</dbReference>
<dbReference type="EMBL" id="HG719192">
    <property type="protein sequence ID" value="CDJ56991.1"/>
    <property type="molecule type" value="Genomic_DNA"/>
</dbReference>
<dbReference type="AlphaFoldDB" id="U6LZ05"/>
<dbReference type="OMA" id="RWYLAYC"/>
<dbReference type="PANTHER" id="PTHR38483">
    <property type="entry name" value="CHROMOSOME 1, WHOLE GENOME SHOTGUN SEQUENCE"/>
    <property type="match status" value="1"/>
</dbReference>
<dbReference type="VEuPathDB" id="ToxoDB:EMWEY_00005520"/>
<evidence type="ECO:0000313" key="7">
    <source>
        <dbReference type="EMBL" id="CDJ56991.1"/>
    </source>
</evidence>